<dbReference type="Pfam" id="PF08484">
    <property type="entry name" value="Methyltransf_14"/>
    <property type="match status" value="1"/>
</dbReference>
<evidence type="ECO:0000313" key="3">
    <source>
        <dbReference type="Proteomes" id="UP000218542"/>
    </source>
</evidence>
<dbReference type="Pfam" id="PF13489">
    <property type="entry name" value="Methyltransf_23"/>
    <property type="match status" value="1"/>
</dbReference>
<dbReference type="InterPro" id="IPR029063">
    <property type="entry name" value="SAM-dependent_MTases_sf"/>
</dbReference>
<dbReference type="Gene3D" id="3.40.50.720">
    <property type="entry name" value="NAD(P)-binding Rossmann-like Domain"/>
    <property type="match status" value="1"/>
</dbReference>
<keyword evidence="3" id="KW-1185">Reference proteome</keyword>
<dbReference type="RefSeq" id="WP_096895254.1">
    <property type="nucleotide sequence ID" value="NZ_BAOS01000028.1"/>
</dbReference>
<name>A0A286U184_9BACT</name>
<dbReference type="OrthoDB" id="9787662at2"/>
<dbReference type="InterPro" id="IPR013691">
    <property type="entry name" value="MeTrfase_14"/>
</dbReference>
<keyword evidence="2" id="KW-0489">Methyltransferase</keyword>
<reference evidence="3" key="1">
    <citation type="journal article" date="2017" name="Environ. Microbiol. Rep.">
        <title>Genetic Diversity of Marine Anaerobic Ammonium-Oxidizing Bacteria as Revealed by Genomic and Proteomic Analyses of 'Candidatus Scalindua japonica'.</title>
        <authorList>
            <person name="Oshiki M."/>
            <person name="Mizuto K."/>
            <person name="Kimura Z."/>
            <person name="Kindaichi T."/>
            <person name="Satoh H."/>
            <person name="Okabe S."/>
        </authorList>
    </citation>
    <scope>NUCLEOTIDE SEQUENCE [LARGE SCALE GENOMIC DNA]</scope>
    <source>
        <strain evidence="3">husup-a2</strain>
    </source>
</reference>
<comment type="caution">
    <text evidence="2">The sequence shown here is derived from an EMBL/GenBank/DDBJ whole genome shotgun (WGS) entry which is preliminary data.</text>
</comment>
<keyword evidence="2" id="KW-0808">Transferase</keyword>
<dbReference type="EMBL" id="BAOS01000028">
    <property type="protein sequence ID" value="GAX61877.1"/>
    <property type="molecule type" value="Genomic_DNA"/>
</dbReference>
<evidence type="ECO:0000313" key="2">
    <source>
        <dbReference type="EMBL" id="GAX61877.1"/>
    </source>
</evidence>
<dbReference type="SUPFAM" id="SSF53335">
    <property type="entry name" value="S-adenosyl-L-methionine-dependent methyltransferases"/>
    <property type="match status" value="1"/>
</dbReference>
<dbReference type="Gene3D" id="3.40.50.150">
    <property type="entry name" value="Vaccinia Virus protein VP39"/>
    <property type="match status" value="1"/>
</dbReference>
<gene>
    <name evidence="2" type="ORF">SCALIN_C28_0079</name>
</gene>
<sequence>MINDGTKMNILRYKQCPACGASDIFAFYNYLELPAILFPINANKCDTVRKHPLVSYCCNECEHIFLNEIEQKFTKSIYEDYYYLYPFKNLESMQQPYREPFDRVVDLYLRKKSAALLEIGCDNVEQLEQFLKRGYDCTAINPGATQHNLVEFIDGFYGVTKLDKKFDYVISRFNLEHIIKFDDFFNALSDNLMPTGVAIAQVPNVEYFLKAGMLNVFAHEHPHYFCKTSLLILVRRYGFEVEFINGDIDPSLICVFSKRNQKYNPLQYLNVSLHTLVELQRVIQNACEKVVLYGAGLSLTGLLYSNTFSPELLQKIVVVDDNRFLWGKYMPNTSVQIMSPKEIELHTHSLIILVLGQQYHNAVYQRLINEERYQGKLMAISYGGLNEYKGGIE</sequence>
<protein>
    <submittedName>
        <fullName evidence="2">SAM-dependent methyltransferase</fullName>
    </submittedName>
</protein>
<proteinExistence type="predicted"/>
<dbReference type="GO" id="GO:0032259">
    <property type="term" value="P:methylation"/>
    <property type="evidence" value="ECO:0007669"/>
    <property type="project" value="UniProtKB-KW"/>
</dbReference>
<dbReference type="Proteomes" id="UP000218542">
    <property type="component" value="Unassembled WGS sequence"/>
</dbReference>
<feature type="domain" description="C-methyltransferase" evidence="1">
    <location>
        <begin position="275"/>
        <end position="377"/>
    </location>
</feature>
<evidence type="ECO:0000259" key="1">
    <source>
        <dbReference type="Pfam" id="PF08484"/>
    </source>
</evidence>
<organism evidence="2 3">
    <name type="scientific">Candidatus Scalindua japonica</name>
    <dbReference type="NCBI Taxonomy" id="1284222"/>
    <lineage>
        <taxon>Bacteria</taxon>
        <taxon>Pseudomonadati</taxon>
        <taxon>Planctomycetota</taxon>
        <taxon>Candidatus Brocadiia</taxon>
        <taxon>Candidatus Brocadiales</taxon>
        <taxon>Candidatus Scalinduaceae</taxon>
        <taxon>Candidatus Scalindua</taxon>
    </lineage>
</organism>
<accession>A0A286U184</accession>
<dbReference type="GO" id="GO:0008168">
    <property type="term" value="F:methyltransferase activity"/>
    <property type="evidence" value="ECO:0007669"/>
    <property type="project" value="UniProtKB-KW"/>
</dbReference>
<dbReference type="AlphaFoldDB" id="A0A286U184"/>